<dbReference type="Gene3D" id="3.40.190.10">
    <property type="entry name" value="Periplasmic binding protein-like II"/>
    <property type="match status" value="1"/>
</dbReference>
<name>A0A838ACP8_9PSEU</name>
<accession>A0A838ACP8</accession>
<gene>
    <name evidence="1" type="ORF">H0B56_16010</name>
</gene>
<dbReference type="PANTHER" id="PTHR43649">
    <property type="entry name" value="ARABINOSE-BINDING PROTEIN-RELATED"/>
    <property type="match status" value="1"/>
</dbReference>
<evidence type="ECO:0000313" key="2">
    <source>
        <dbReference type="Proteomes" id="UP000582974"/>
    </source>
</evidence>
<proteinExistence type="predicted"/>
<dbReference type="InterPro" id="IPR050490">
    <property type="entry name" value="Bact_solute-bd_prot1"/>
</dbReference>
<keyword evidence="2" id="KW-1185">Reference proteome</keyword>
<sequence>MAGSAALLAVAACGNGEADEAGESTGGDVHLVLETFGTFGYDELISRFEEETGYTVDHRVTGEHPDYAEALEQNIAAGSGAGDVVALEEAHMAKMLEQGDAFHDLYDYGAGEMEEHFLDWKWELGHSSDGRLIGLGTDVGSLAICYRWDLFEEAGLPTDRDELTETWQTWEDFLEVGLEFRDAGMDEAFVDDVGQFYTAITRQAGDAIYLNRDDELIMDSNPVVKEAFDYAARLAEEDLTAALDTFSDDWNAGIQAGTFATMTCPAWMLGQVEESAGDAGEGLWDVAGVPGEGGNWGGSWLAVPTQSEHPEEAAELAKFLTSTEGHLGAWEEASNLPSSVETLEMDEVQGWTREYFNDAPTGEIFAEGALDLQPYYMGSGHVGVHEAVGAYIDDMQRGEIDPEQAWQDALAEAERAVR</sequence>
<dbReference type="PANTHER" id="PTHR43649:SF32">
    <property type="entry name" value="SUGAR BINDING SECRETED PROTEIN"/>
    <property type="match status" value="1"/>
</dbReference>
<dbReference type="AlphaFoldDB" id="A0A838ACP8"/>
<protein>
    <submittedName>
        <fullName evidence="1">Extracellular solute-binding protein</fullName>
    </submittedName>
</protein>
<organism evidence="1 2">
    <name type="scientific">Haloechinothrix aidingensis</name>
    <dbReference type="NCBI Taxonomy" id="2752311"/>
    <lineage>
        <taxon>Bacteria</taxon>
        <taxon>Bacillati</taxon>
        <taxon>Actinomycetota</taxon>
        <taxon>Actinomycetes</taxon>
        <taxon>Pseudonocardiales</taxon>
        <taxon>Pseudonocardiaceae</taxon>
        <taxon>Haloechinothrix</taxon>
    </lineage>
</organism>
<dbReference type="SUPFAM" id="SSF53850">
    <property type="entry name" value="Periplasmic binding protein-like II"/>
    <property type="match status" value="1"/>
</dbReference>
<dbReference type="Pfam" id="PF13416">
    <property type="entry name" value="SBP_bac_8"/>
    <property type="match status" value="1"/>
</dbReference>
<reference evidence="1 2" key="1">
    <citation type="submission" date="2020-07" db="EMBL/GenBank/DDBJ databases">
        <title>Genome of Haloechinothrix sp.</title>
        <authorList>
            <person name="Tang S.-K."/>
            <person name="Yang L."/>
            <person name="Zhu W.-Y."/>
        </authorList>
    </citation>
    <scope>NUCLEOTIDE SEQUENCE [LARGE SCALE GENOMIC DNA]</scope>
    <source>
        <strain evidence="1 2">YIM 98757</strain>
    </source>
</reference>
<dbReference type="InterPro" id="IPR006059">
    <property type="entry name" value="SBP"/>
</dbReference>
<evidence type="ECO:0000313" key="1">
    <source>
        <dbReference type="EMBL" id="MBA0127056.1"/>
    </source>
</evidence>
<dbReference type="EMBL" id="JACCKD010000005">
    <property type="protein sequence ID" value="MBA0127056.1"/>
    <property type="molecule type" value="Genomic_DNA"/>
</dbReference>
<dbReference type="Proteomes" id="UP000582974">
    <property type="component" value="Unassembled WGS sequence"/>
</dbReference>
<comment type="caution">
    <text evidence="1">The sequence shown here is derived from an EMBL/GenBank/DDBJ whole genome shotgun (WGS) entry which is preliminary data.</text>
</comment>